<dbReference type="OrthoDB" id="7783360at2"/>
<evidence type="ECO:0000313" key="2">
    <source>
        <dbReference type="EMBL" id="TCJ87353.1"/>
    </source>
</evidence>
<name>A0A4R1F0P0_9GAMM</name>
<keyword evidence="3" id="KW-1185">Reference proteome</keyword>
<keyword evidence="1" id="KW-0732">Signal</keyword>
<sequence>MKLSIKLLSSTLLASLVLSLSTATQAAPGNRLGYNTSGLHHLASSNPFTDIFKISRGWITSCEFNWQQNRPIDPGCTKKTSFNTKESDQVPVDRNGWPTRLPARAERPIYTSINAIWDMPDNFPVGKHFVTYEGDADIKVHGDVEVTRQIPGRIDFNLRSAKRNLRLHITRINPRNYIRNIKVIPQKYASIYTRQTFNPEYLKTSRNFNSIRFMPWQNTKLTKLAEWHQRATPQSAFYNHNAGMPVETMVDLANQSQADPWFSMPHLASDDFYRKFAQTVKARLNGRHKVYVENSNEIWNSMYPATHDATRKALKLWPRGKLDIKNVGTRRLFLALNYNAKRSREMCRIFKQVLGNRAVCVVSAYGSAPKMAEELMTCPLAGGDCYKSFDAYAVAPYFGDYIARIENRPLVKRWAASGSNGVNQLFREIMNGGLAKDNYPGGAIENAIQDRVVKNVAITKKYGVQLLAYEGGQHLLRVDGQHRIKDPRVFSLFANANKNPQMGNAYTKYLRAWNRAGGGMLMHFNGIAAIDDRNYFPMLEKAGTTSPKYNAMINYIRGR</sequence>
<dbReference type="EMBL" id="SMFQ01000003">
    <property type="protein sequence ID" value="TCJ87353.1"/>
    <property type="molecule type" value="Genomic_DNA"/>
</dbReference>
<reference evidence="2 3" key="1">
    <citation type="submission" date="2019-03" db="EMBL/GenBank/DDBJ databases">
        <title>Genomic Encyclopedia of Type Strains, Phase IV (KMG-IV): sequencing the most valuable type-strain genomes for metagenomic binning, comparative biology and taxonomic classification.</title>
        <authorList>
            <person name="Goeker M."/>
        </authorList>
    </citation>
    <scope>NUCLEOTIDE SEQUENCE [LARGE SCALE GENOMIC DNA]</scope>
    <source>
        <strain evidence="2 3">DSM 24830</strain>
    </source>
</reference>
<proteinExistence type="predicted"/>
<feature type="signal peptide" evidence="1">
    <location>
        <begin position="1"/>
        <end position="26"/>
    </location>
</feature>
<organism evidence="2 3">
    <name type="scientific">Cocleimonas flava</name>
    <dbReference type="NCBI Taxonomy" id="634765"/>
    <lineage>
        <taxon>Bacteria</taxon>
        <taxon>Pseudomonadati</taxon>
        <taxon>Pseudomonadota</taxon>
        <taxon>Gammaproteobacteria</taxon>
        <taxon>Thiotrichales</taxon>
        <taxon>Thiotrichaceae</taxon>
        <taxon>Cocleimonas</taxon>
    </lineage>
</organism>
<protein>
    <submittedName>
        <fullName evidence="2">Uncharacterized protein</fullName>
    </submittedName>
</protein>
<feature type="chain" id="PRO_5020895701" evidence="1">
    <location>
        <begin position="27"/>
        <end position="559"/>
    </location>
</feature>
<dbReference type="Proteomes" id="UP000294887">
    <property type="component" value="Unassembled WGS sequence"/>
</dbReference>
<dbReference type="AlphaFoldDB" id="A0A4R1F0P0"/>
<evidence type="ECO:0000256" key="1">
    <source>
        <dbReference type="SAM" id="SignalP"/>
    </source>
</evidence>
<dbReference type="RefSeq" id="WP_131905639.1">
    <property type="nucleotide sequence ID" value="NZ_BAAAFU010000004.1"/>
</dbReference>
<evidence type="ECO:0000313" key="3">
    <source>
        <dbReference type="Proteomes" id="UP000294887"/>
    </source>
</evidence>
<gene>
    <name evidence="2" type="ORF">EV695_1863</name>
</gene>
<comment type="caution">
    <text evidence="2">The sequence shown here is derived from an EMBL/GenBank/DDBJ whole genome shotgun (WGS) entry which is preliminary data.</text>
</comment>
<accession>A0A4R1F0P0</accession>